<reference evidence="1 2" key="1">
    <citation type="submission" date="2019-11" db="EMBL/GenBank/DDBJ databases">
        <title>Pedobacter sp. HMF7647 Genome sequencing and assembly.</title>
        <authorList>
            <person name="Kang H."/>
            <person name="Kim H."/>
            <person name="Joh K."/>
        </authorList>
    </citation>
    <scope>NUCLEOTIDE SEQUENCE [LARGE SCALE GENOMIC DNA]</scope>
    <source>
        <strain evidence="1 2">HMF7647</strain>
    </source>
</reference>
<sequence length="150" mass="17724">MPEKIKTLKTYLFNDLSVQVEFEERLVHILSNASLHHVIEHNMAGHTEMLYEYIQADYNKYFGRDLDISYQSFAVELWGHMYAEEFTLFVQRNLSDIELVNKIANFVVNRTGVIDCGEREIDSNRIFWDLLSPSYHLIRLFIGNEKDEQS</sequence>
<gene>
    <name evidence="1" type="ORF">GS399_16805</name>
</gene>
<accession>A0A7K1YDG3</accession>
<dbReference type="Proteomes" id="UP000466586">
    <property type="component" value="Unassembled WGS sequence"/>
</dbReference>
<proteinExistence type="predicted"/>
<comment type="caution">
    <text evidence="1">The sequence shown here is derived from an EMBL/GenBank/DDBJ whole genome shotgun (WGS) entry which is preliminary data.</text>
</comment>
<name>A0A7K1YDG3_9SPHI</name>
<dbReference type="AlphaFoldDB" id="A0A7K1YDG3"/>
<evidence type="ECO:0000313" key="2">
    <source>
        <dbReference type="Proteomes" id="UP000466586"/>
    </source>
</evidence>
<dbReference type="RefSeq" id="WP_160845815.1">
    <property type="nucleotide sequence ID" value="NZ_WVHT01000009.1"/>
</dbReference>
<organism evidence="1 2">
    <name type="scientific">Hufsiella arboris</name>
    <dbReference type="NCBI Taxonomy" id="2695275"/>
    <lineage>
        <taxon>Bacteria</taxon>
        <taxon>Pseudomonadati</taxon>
        <taxon>Bacteroidota</taxon>
        <taxon>Sphingobacteriia</taxon>
        <taxon>Sphingobacteriales</taxon>
        <taxon>Sphingobacteriaceae</taxon>
        <taxon>Hufsiella</taxon>
    </lineage>
</organism>
<protein>
    <submittedName>
        <fullName evidence="1">Uncharacterized protein</fullName>
    </submittedName>
</protein>
<dbReference type="EMBL" id="WVHT01000009">
    <property type="protein sequence ID" value="MXV52636.1"/>
    <property type="molecule type" value="Genomic_DNA"/>
</dbReference>
<keyword evidence="2" id="KW-1185">Reference proteome</keyword>
<evidence type="ECO:0000313" key="1">
    <source>
        <dbReference type="EMBL" id="MXV52636.1"/>
    </source>
</evidence>